<keyword evidence="1" id="KW-0863">Zinc-finger</keyword>
<dbReference type="InterPro" id="IPR036236">
    <property type="entry name" value="Znf_C2H2_sf"/>
</dbReference>
<name>A0AAE1H6G4_9NEOP</name>
<dbReference type="Gene3D" id="3.30.160.60">
    <property type="entry name" value="Classic Zinc Finger"/>
    <property type="match status" value="2"/>
</dbReference>
<dbReference type="GO" id="GO:0000978">
    <property type="term" value="F:RNA polymerase II cis-regulatory region sequence-specific DNA binding"/>
    <property type="evidence" value="ECO:0007669"/>
    <property type="project" value="TreeGrafter"/>
</dbReference>
<dbReference type="InterPro" id="IPR008598">
    <property type="entry name" value="Di19_Zn-bd"/>
</dbReference>
<evidence type="ECO:0000256" key="1">
    <source>
        <dbReference type="PROSITE-ProRule" id="PRU00042"/>
    </source>
</evidence>
<feature type="domain" description="C2H2-type" evidence="2">
    <location>
        <begin position="45"/>
        <end position="72"/>
    </location>
</feature>
<dbReference type="PANTHER" id="PTHR46105">
    <property type="entry name" value="AGAP004733-PA"/>
    <property type="match status" value="1"/>
</dbReference>
<protein>
    <submittedName>
        <fullName evidence="3">Asparagine-rich zinc finger protein AZF1</fullName>
    </submittedName>
</protein>
<dbReference type="GO" id="GO:0000981">
    <property type="term" value="F:DNA-binding transcription factor activity, RNA polymerase II-specific"/>
    <property type="evidence" value="ECO:0007669"/>
    <property type="project" value="TreeGrafter"/>
</dbReference>
<dbReference type="GO" id="GO:0008270">
    <property type="term" value="F:zinc ion binding"/>
    <property type="evidence" value="ECO:0007669"/>
    <property type="project" value="UniProtKB-KW"/>
</dbReference>
<gene>
    <name evidence="3" type="ORF">KUF71_005811</name>
</gene>
<organism evidence="3 4">
    <name type="scientific">Frankliniella fusca</name>
    <dbReference type="NCBI Taxonomy" id="407009"/>
    <lineage>
        <taxon>Eukaryota</taxon>
        <taxon>Metazoa</taxon>
        <taxon>Ecdysozoa</taxon>
        <taxon>Arthropoda</taxon>
        <taxon>Hexapoda</taxon>
        <taxon>Insecta</taxon>
        <taxon>Pterygota</taxon>
        <taxon>Neoptera</taxon>
        <taxon>Paraneoptera</taxon>
        <taxon>Thysanoptera</taxon>
        <taxon>Terebrantia</taxon>
        <taxon>Thripoidea</taxon>
        <taxon>Thripidae</taxon>
        <taxon>Frankliniella</taxon>
    </lineage>
</organism>
<evidence type="ECO:0000259" key="2">
    <source>
        <dbReference type="PROSITE" id="PS50157"/>
    </source>
</evidence>
<dbReference type="Pfam" id="PF05605">
    <property type="entry name" value="zf-Di19"/>
    <property type="match status" value="1"/>
</dbReference>
<comment type="caution">
    <text evidence="3">The sequence shown here is derived from an EMBL/GenBank/DDBJ whole genome shotgun (WGS) entry which is preliminary data.</text>
</comment>
<dbReference type="EMBL" id="JAHWGI010000440">
    <property type="protein sequence ID" value="KAK3915504.1"/>
    <property type="molecule type" value="Genomic_DNA"/>
</dbReference>
<dbReference type="PROSITE" id="PS00028">
    <property type="entry name" value="ZINC_FINGER_C2H2_1"/>
    <property type="match status" value="2"/>
</dbReference>
<evidence type="ECO:0000313" key="3">
    <source>
        <dbReference type="EMBL" id="KAK3915504.1"/>
    </source>
</evidence>
<dbReference type="Proteomes" id="UP001219518">
    <property type="component" value="Unassembled WGS sequence"/>
</dbReference>
<dbReference type="PANTHER" id="PTHR46105:SF28">
    <property type="entry name" value="ZINC FINGER PROTEIN 37-LIKE"/>
    <property type="match status" value="1"/>
</dbReference>
<dbReference type="InterPro" id="IPR013087">
    <property type="entry name" value="Znf_C2H2_type"/>
</dbReference>
<keyword evidence="4" id="KW-1185">Reference proteome</keyword>
<reference evidence="3" key="2">
    <citation type="journal article" date="2023" name="BMC Genomics">
        <title>Pest status, molecular evolution, and epigenetic factors derived from the genome assembly of Frankliniella fusca, a thysanopteran phytovirus vector.</title>
        <authorList>
            <person name="Catto M.A."/>
            <person name="Labadie P.E."/>
            <person name="Jacobson A.L."/>
            <person name="Kennedy G.G."/>
            <person name="Srinivasan R."/>
            <person name="Hunt B.G."/>
        </authorList>
    </citation>
    <scope>NUCLEOTIDE SEQUENCE</scope>
    <source>
        <strain evidence="3">PL_HMW_Pooled</strain>
    </source>
</reference>
<feature type="domain" description="C2H2-type" evidence="2">
    <location>
        <begin position="73"/>
        <end position="97"/>
    </location>
</feature>
<sequence length="97" mass="11586">MDYYFAIDLNSLNKSIILTIGERIKSWVRFGVMYGLQSTEPVQQFSCPYCQSMFSHKGRLNRHIRYHMGLKSHECPCCDAKFVERYNLKRHIRLRHS</sequence>
<proteinExistence type="predicted"/>
<dbReference type="InterPro" id="IPR050457">
    <property type="entry name" value="ZnFinger_BTB_dom_contain"/>
</dbReference>
<keyword evidence="1" id="KW-0479">Metal-binding</keyword>
<dbReference type="SUPFAM" id="SSF57667">
    <property type="entry name" value="beta-beta-alpha zinc fingers"/>
    <property type="match status" value="1"/>
</dbReference>
<dbReference type="PROSITE" id="PS50157">
    <property type="entry name" value="ZINC_FINGER_C2H2_2"/>
    <property type="match status" value="2"/>
</dbReference>
<evidence type="ECO:0000313" key="4">
    <source>
        <dbReference type="Proteomes" id="UP001219518"/>
    </source>
</evidence>
<reference evidence="3" key="1">
    <citation type="submission" date="2021-07" db="EMBL/GenBank/DDBJ databases">
        <authorList>
            <person name="Catto M.A."/>
            <person name="Jacobson A."/>
            <person name="Kennedy G."/>
            <person name="Labadie P."/>
            <person name="Hunt B.G."/>
            <person name="Srinivasan R."/>
        </authorList>
    </citation>
    <scope>NUCLEOTIDE SEQUENCE</scope>
    <source>
        <strain evidence="3">PL_HMW_Pooled</strain>
        <tissue evidence="3">Head</tissue>
    </source>
</reference>
<dbReference type="SMART" id="SM00355">
    <property type="entry name" value="ZnF_C2H2"/>
    <property type="match status" value="2"/>
</dbReference>
<accession>A0AAE1H6G4</accession>
<dbReference type="AlphaFoldDB" id="A0AAE1H6G4"/>
<keyword evidence="1" id="KW-0862">Zinc</keyword>